<protein>
    <submittedName>
        <fullName evidence="2">Phage tail protein</fullName>
    </submittedName>
</protein>
<sequence length="822" mass="92505">MENMVFIRDLDGEEYFLQGVINHEQELNGDERIDIEIEYTDMNSEFLSKQDDLKMWIILFEGKEYRIISSKQTGFGDKHRISVTAVLYMLDWLNSHRVYERIDASLTVTEAFNIVFNDTPFTYSTVESAPSNRFEGIGEGETRLEIFKTFIDRYGYEFKIVGNVVYLYNQIGNDANFEYRYKVNTQNIEKEVDASEMWTYARGYGNYSDDDSDTDVVEKAKLKREYTSPLAKIIGIREAPPIRDGRVTQQATMDANLKKTVDESVKISFTADIYDMSQQGYDYQHAVLGDRVFLVDERIGLDTEIRVVKITRNFSSTGQILDLEITFGSSNMADQYGSNLSTAAKDIADLIQGRKSLPFQALDIISKSMVTKIQNTTSEIIYDTNGQHFMDKKNNNNIMTMNSSGLLLSTDGGKTAKTAITAEGIVADTITTGTLNANLISVRGGDNSKFVEIKNDEMTLFGTFKRTWQSNTTTNNVFTRFKNGHLRFRNNDLNRSIYFSDFGISTYLDGDSSDASGTLEFFDYTYSGARGVTLNSGLGVVALRTDSNRILLDSHATVNIESKTSSLYFRPMSDSRVGRNEFRMWVKENSGASDTDGILSYGSITSGSTYGSGLRFDKSSSTNYVYATNNNGDIDSGDFYARDLYGMLKAKADNQYIGVNGALRITDMKGYNGGNVNYKDLQVKDIQAGSIRTHDGNFYIGVSTNELRVTNNLLYNGGDIGYKPVRASDFNNASLEEYKENIKEWNFDALSAINNETQLYSFNYKSDEKKETKYGLVIGEGYKTPSELTSGDGVNIYGMATWAFRAIQQLTKRLEELENGTK</sequence>
<name>A0A9D2I0K8_9LACT</name>
<reference evidence="2" key="2">
    <citation type="submission" date="2021-04" db="EMBL/GenBank/DDBJ databases">
        <authorList>
            <person name="Gilroy R."/>
        </authorList>
    </citation>
    <scope>NUCLEOTIDE SEQUENCE</scope>
    <source>
        <strain evidence="2">CHK171-505</strain>
    </source>
</reference>
<dbReference type="InterPro" id="IPR010572">
    <property type="entry name" value="Tail_dom"/>
</dbReference>
<dbReference type="Pfam" id="PF24650">
    <property type="entry name" value="TT1_Tal"/>
    <property type="match status" value="1"/>
</dbReference>
<accession>A0A9D2I0K8</accession>
<dbReference type="Gene3D" id="3.55.50.40">
    <property type="match status" value="1"/>
</dbReference>
<reference evidence="2" key="1">
    <citation type="journal article" date="2021" name="PeerJ">
        <title>Extensive microbial diversity within the chicken gut microbiome revealed by metagenomics and culture.</title>
        <authorList>
            <person name="Gilroy R."/>
            <person name="Ravi A."/>
            <person name="Getino M."/>
            <person name="Pursley I."/>
            <person name="Horton D.L."/>
            <person name="Alikhan N.F."/>
            <person name="Baker D."/>
            <person name="Gharbi K."/>
            <person name="Hall N."/>
            <person name="Watson M."/>
            <person name="Adriaenssens E.M."/>
            <person name="Foster-Nyarko E."/>
            <person name="Jarju S."/>
            <person name="Secka A."/>
            <person name="Antonio M."/>
            <person name="Oren A."/>
            <person name="Chaudhuri R.R."/>
            <person name="La Ragione R."/>
            <person name="Hildebrand F."/>
            <person name="Pallen M.J."/>
        </authorList>
    </citation>
    <scope>NUCLEOTIDE SEQUENCE</scope>
    <source>
        <strain evidence="2">CHK171-505</strain>
    </source>
</reference>
<proteinExistence type="predicted"/>
<dbReference type="AlphaFoldDB" id="A0A9D2I0K8"/>
<dbReference type="EMBL" id="DWYW01000042">
    <property type="protein sequence ID" value="HJA89569.1"/>
    <property type="molecule type" value="Genomic_DNA"/>
</dbReference>
<dbReference type="PROSITE" id="PS51688">
    <property type="entry name" value="ICA"/>
    <property type="match status" value="1"/>
</dbReference>
<dbReference type="InterPro" id="IPR056060">
    <property type="entry name" value="Tal_TT1_dom"/>
</dbReference>
<dbReference type="Pfam" id="PF06605">
    <property type="entry name" value="Prophage_tail"/>
    <property type="match status" value="1"/>
</dbReference>
<dbReference type="InterPro" id="IPR007119">
    <property type="entry name" value="Phage_tail_spike_N"/>
</dbReference>
<evidence type="ECO:0000259" key="1">
    <source>
        <dbReference type="PROSITE" id="PS51688"/>
    </source>
</evidence>
<evidence type="ECO:0000313" key="2">
    <source>
        <dbReference type="EMBL" id="HJA89569.1"/>
    </source>
</evidence>
<dbReference type="InterPro" id="IPR030392">
    <property type="entry name" value="S74_ICA"/>
</dbReference>
<organism evidence="2 3">
    <name type="scientific">Candidatus Jeotgalibaca merdavium</name>
    <dbReference type="NCBI Taxonomy" id="2838627"/>
    <lineage>
        <taxon>Bacteria</taxon>
        <taxon>Bacillati</taxon>
        <taxon>Bacillota</taxon>
        <taxon>Bacilli</taxon>
        <taxon>Lactobacillales</taxon>
        <taxon>Carnobacteriaceae</taxon>
        <taxon>Jeotgalibaca</taxon>
    </lineage>
</organism>
<dbReference type="NCBIfam" id="TIGR01665">
    <property type="entry name" value="put_anti_recept"/>
    <property type="match status" value="1"/>
</dbReference>
<gene>
    <name evidence="2" type="ORF">H9948_02150</name>
</gene>
<feature type="domain" description="Peptidase S74" evidence="1">
    <location>
        <begin position="734"/>
        <end position="822"/>
    </location>
</feature>
<comment type="caution">
    <text evidence="2">The sequence shown here is derived from an EMBL/GenBank/DDBJ whole genome shotgun (WGS) entry which is preliminary data.</text>
</comment>
<dbReference type="Proteomes" id="UP000886856">
    <property type="component" value="Unassembled WGS sequence"/>
</dbReference>
<evidence type="ECO:0000313" key="3">
    <source>
        <dbReference type="Proteomes" id="UP000886856"/>
    </source>
</evidence>